<evidence type="ECO:0000313" key="1">
    <source>
        <dbReference type="EMBL" id="NME52984.1"/>
    </source>
</evidence>
<accession>A0A848CHL6</accession>
<dbReference type="AlphaFoldDB" id="A0A848CHL6"/>
<organism evidence="1 2">
    <name type="scientific">Desulfovibrio piger</name>
    <dbReference type="NCBI Taxonomy" id="901"/>
    <lineage>
        <taxon>Bacteria</taxon>
        <taxon>Pseudomonadati</taxon>
        <taxon>Thermodesulfobacteriota</taxon>
        <taxon>Desulfovibrionia</taxon>
        <taxon>Desulfovibrionales</taxon>
        <taxon>Desulfovibrionaceae</taxon>
        <taxon>Desulfovibrio</taxon>
    </lineage>
</organism>
<gene>
    <name evidence="1" type="ORF">HF854_10765</name>
</gene>
<proteinExistence type="predicted"/>
<dbReference type="RefSeq" id="WP_168936284.1">
    <property type="nucleotide sequence ID" value="NZ_CAJKKT010000061.1"/>
</dbReference>
<dbReference type="EMBL" id="JABAFY010000054">
    <property type="protein sequence ID" value="NME52984.1"/>
    <property type="molecule type" value="Genomic_DNA"/>
</dbReference>
<protein>
    <submittedName>
        <fullName evidence="1">Uncharacterized protein</fullName>
    </submittedName>
</protein>
<evidence type="ECO:0000313" key="2">
    <source>
        <dbReference type="Proteomes" id="UP000522333"/>
    </source>
</evidence>
<comment type="caution">
    <text evidence="1">The sequence shown here is derived from an EMBL/GenBank/DDBJ whole genome shotgun (WGS) entry which is preliminary data.</text>
</comment>
<dbReference type="Proteomes" id="UP000522333">
    <property type="component" value="Unassembled WGS sequence"/>
</dbReference>
<name>A0A848CHL6_9BACT</name>
<reference evidence="1 2" key="1">
    <citation type="submission" date="2020-04" db="EMBL/GenBank/DDBJ databases">
        <authorList>
            <person name="Hitch T.C.A."/>
            <person name="Wylensek D."/>
            <person name="Clavel T."/>
        </authorList>
    </citation>
    <scope>NUCLEOTIDE SEQUENCE [LARGE SCALE GENOMIC DNA]</scope>
    <source>
        <strain evidence="1 2">PG-251-APC-1</strain>
    </source>
</reference>
<sequence length="52" mass="5856">MPAPENLVEVYLIFNHRGRSGAARQKTLGEGCHSRKNKTRGARPGQNIFMEM</sequence>